<feature type="transmembrane region" description="Helical" evidence="6">
    <location>
        <begin position="80"/>
        <end position="100"/>
    </location>
</feature>
<keyword evidence="3 6" id="KW-1133">Transmembrane helix</keyword>
<protein>
    <recommendedName>
        <fullName evidence="9">DUF1640 domain-containing protein</fullName>
    </recommendedName>
</protein>
<dbReference type="OrthoDB" id="5571890at2"/>
<accession>G3IQF9</accession>
<sequence length="106" mass="11937">MSTITFDTHEFIKELKNAGFSEEQAEIITKLQKTAVASTLEQARHDYDLDNLVTNQSLDSRFRESELKSEVKLAETKSELIRWIISVGLLQTALITALLIKLSAVV</sequence>
<dbReference type="HOGENOM" id="CLU_127685_1_1_6"/>
<evidence type="ECO:0008006" key="9">
    <source>
        <dbReference type="Google" id="ProtNLM"/>
    </source>
</evidence>
<dbReference type="Pfam" id="PF07798">
    <property type="entry name" value="CCDC90-like"/>
    <property type="match status" value="1"/>
</dbReference>
<evidence type="ECO:0000256" key="2">
    <source>
        <dbReference type="ARBA" id="ARBA00022692"/>
    </source>
</evidence>
<evidence type="ECO:0000256" key="4">
    <source>
        <dbReference type="ARBA" id="ARBA00023054"/>
    </source>
</evidence>
<dbReference type="eggNOG" id="ENOG50302Y1">
    <property type="taxonomic scope" value="Bacteria"/>
</dbReference>
<comment type="subcellular location">
    <subcellularLocation>
        <location evidence="1">Membrane</location>
    </subcellularLocation>
</comment>
<keyword evidence="8" id="KW-1185">Reference proteome</keyword>
<reference evidence="7 8" key="1">
    <citation type="submission" date="2011-06" db="EMBL/GenBank/DDBJ databases">
        <title>Genomic sequence of Methylobacter tundripaludum SV96.</title>
        <authorList>
            <consortium name="US DOE Joint Genome Institute"/>
            <person name="Lucas S."/>
            <person name="Han J."/>
            <person name="Lapidus A."/>
            <person name="Cheng J.-F."/>
            <person name="Goodwin L."/>
            <person name="Pitluck S."/>
            <person name="Held B."/>
            <person name="Detter J.C."/>
            <person name="Han C."/>
            <person name="Tapia R."/>
            <person name="Land M."/>
            <person name="Hauser L."/>
            <person name="Kyrpides N."/>
            <person name="Ivanova N."/>
            <person name="Ovchinnikova G."/>
            <person name="Pagani I."/>
            <person name="Klotz M.G."/>
            <person name="Dispirito A.A."/>
            <person name="Murrell J.C."/>
            <person name="Dunfield P."/>
            <person name="Kalyuzhnaya M.G."/>
            <person name="Svenning M."/>
            <person name="Trotsenko Y.A."/>
            <person name="Stein L.Y."/>
            <person name="Woyke T."/>
        </authorList>
    </citation>
    <scope>NUCLEOTIDE SEQUENCE [LARGE SCALE GENOMIC DNA]</scope>
    <source>
        <strain evidence="8">ATCC BAA-1195 / DSM 17260 / SV96</strain>
    </source>
</reference>
<evidence type="ECO:0000256" key="6">
    <source>
        <dbReference type="SAM" id="Phobius"/>
    </source>
</evidence>
<keyword evidence="5 6" id="KW-0472">Membrane</keyword>
<dbReference type="Proteomes" id="UP000004664">
    <property type="component" value="Unassembled WGS sequence"/>
</dbReference>
<keyword evidence="4" id="KW-0175">Coiled coil</keyword>
<proteinExistence type="predicted"/>
<gene>
    <name evidence="7" type="ORF">Mettu_0840</name>
</gene>
<evidence type="ECO:0000256" key="3">
    <source>
        <dbReference type="ARBA" id="ARBA00022989"/>
    </source>
</evidence>
<organism evidence="7 8">
    <name type="scientific">Methylobacter tundripaludum (strain ATCC BAA-1195 / DSM 17260 / SV96)</name>
    <dbReference type="NCBI Taxonomy" id="697282"/>
    <lineage>
        <taxon>Bacteria</taxon>
        <taxon>Pseudomonadati</taxon>
        <taxon>Pseudomonadota</taxon>
        <taxon>Gammaproteobacteria</taxon>
        <taxon>Methylococcales</taxon>
        <taxon>Methylococcaceae</taxon>
        <taxon>Methylobacter</taxon>
    </lineage>
</organism>
<evidence type="ECO:0000256" key="1">
    <source>
        <dbReference type="ARBA" id="ARBA00004370"/>
    </source>
</evidence>
<dbReference type="Gene3D" id="1.20.5.340">
    <property type="match status" value="1"/>
</dbReference>
<keyword evidence="2 6" id="KW-0812">Transmembrane</keyword>
<evidence type="ECO:0000313" key="7">
    <source>
        <dbReference type="EMBL" id="EGW22045.1"/>
    </source>
</evidence>
<dbReference type="STRING" id="697282.Mettu_0840"/>
<dbReference type="AlphaFoldDB" id="G3IQF9"/>
<dbReference type="RefSeq" id="WP_006890020.1">
    <property type="nucleotide sequence ID" value="NZ_JH109152.1"/>
</dbReference>
<evidence type="ECO:0000256" key="5">
    <source>
        <dbReference type="ARBA" id="ARBA00023136"/>
    </source>
</evidence>
<evidence type="ECO:0000313" key="8">
    <source>
        <dbReference type="Proteomes" id="UP000004664"/>
    </source>
</evidence>
<name>G3IQF9_METTV</name>
<dbReference type="EMBL" id="JH109152">
    <property type="protein sequence ID" value="EGW22045.1"/>
    <property type="molecule type" value="Genomic_DNA"/>
</dbReference>
<dbReference type="GO" id="GO:0016020">
    <property type="term" value="C:membrane"/>
    <property type="evidence" value="ECO:0007669"/>
    <property type="project" value="UniProtKB-SubCell"/>
</dbReference>
<dbReference type="InterPro" id="IPR024461">
    <property type="entry name" value="CCDC90-like"/>
</dbReference>